<reference evidence="1" key="2">
    <citation type="journal article" date="2021" name="Microbiome">
        <title>Successional dynamics and alternative stable states in a saline activated sludge microbial community over 9 years.</title>
        <authorList>
            <person name="Wang Y."/>
            <person name="Ye J."/>
            <person name="Ju F."/>
            <person name="Liu L."/>
            <person name="Boyd J.A."/>
            <person name="Deng Y."/>
            <person name="Parks D.H."/>
            <person name="Jiang X."/>
            <person name="Yin X."/>
            <person name="Woodcroft B.J."/>
            <person name="Tyson G.W."/>
            <person name="Hugenholtz P."/>
            <person name="Polz M.F."/>
            <person name="Zhang T."/>
        </authorList>
    </citation>
    <scope>NUCLEOTIDE SEQUENCE</scope>
    <source>
        <strain evidence="1">HKST-UBA12</strain>
    </source>
</reference>
<name>A0A955KZ07_9BACT</name>
<dbReference type="AlphaFoldDB" id="A0A955KZ07"/>
<protein>
    <recommendedName>
        <fullName evidence="3">WD40 repeat domain-containing protein</fullName>
    </recommendedName>
</protein>
<reference evidence="1" key="1">
    <citation type="submission" date="2020-04" db="EMBL/GenBank/DDBJ databases">
        <authorList>
            <person name="Zhang T."/>
        </authorList>
    </citation>
    <scope>NUCLEOTIDE SEQUENCE</scope>
    <source>
        <strain evidence="1">HKST-UBA12</strain>
    </source>
</reference>
<dbReference type="InterPro" id="IPR011042">
    <property type="entry name" value="6-blade_b-propeller_TolB-like"/>
</dbReference>
<dbReference type="Gene3D" id="2.120.10.30">
    <property type="entry name" value="TolB, C-terminal domain"/>
    <property type="match status" value="1"/>
</dbReference>
<evidence type="ECO:0000313" key="2">
    <source>
        <dbReference type="Proteomes" id="UP000760819"/>
    </source>
</evidence>
<sequence>FFAVILLVLLGIGLAAIMFSGANTDTNQGGDNNTPIEVPQTLVGLKDPATAAQYSLIGVRADDTLAVVDPENNAEIVVSLEHRNWVKPTWSPDGKLIAVLATAEGVEDDIEKVLDLYVYELEKAEWTQITNYAATGTGIDGYDWLDETRLVFTQGASGSHWLHRYDYVNKELRKEFLAAGKLLYAELVSQRFILGEYDASGNITGYQVFGFNGKMAEEFASSTFGESLTIQNLILGRSEDELVFVALAGEQRRYLLWNFSSPTPREMNLNVETIIASLQPGADTPVADSNSVVDTNLHRTLLCSAGSSGYYYVVEKEDPENVFSLRALDLTQDGYLSKESIDIVAEKATGAYPQFLSRCGEDSALLGVVELGEGDQNEIRWYLVSVDTHKLKSIPVATNYVDLQLK</sequence>
<dbReference type="Proteomes" id="UP000760819">
    <property type="component" value="Unassembled WGS sequence"/>
</dbReference>
<organism evidence="1 2">
    <name type="scientific">Candidatus Dojkabacteria bacterium</name>
    <dbReference type="NCBI Taxonomy" id="2099670"/>
    <lineage>
        <taxon>Bacteria</taxon>
        <taxon>Candidatus Dojkabacteria</taxon>
    </lineage>
</organism>
<comment type="caution">
    <text evidence="1">The sequence shown here is derived from an EMBL/GenBank/DDBJ whole genome shotgun (WGS) entry which is preliminary data.</text>
</comment>
<gene>
    <name evidence="1" type="ORF">KC640_02975</name>
</gene>
<evidence type="ECO:0008006" key="3">
    <source>
        <dbReference type="Google" id="ProtNLM"/>
    </source>
</evidence>
<accession>A0A955KZ07</accession>
<dbReference type="EMBL" id="JAGQLI010000158">
    <property type="protein sequence ID" value="MCA9379367.1"/>
    <property type="molecule type" value="Genomic_DNA"/>
</dbReference>
<evidence type="ECO:0000313" key="1">
    <source>
        <dbReference type="EMBL" id="MCA9379367.1"/>
    </source>
</evidence>
<feature type="non-terminal residue" evidence="1">
    <location>
        <position position="1"/>
    </location>
</feature>
<proteinExistence type="predicted"/>
<dbReference type="SUPFAM" id="SSF69322">
    <property type="entry name" value="Tricorn protease domain 2"/>
    <property type="match status" value="1"/>
</dbReference>